<keyword evidence="8" id="KW-1185">Reference proteome</keyword>
<organism evidence="7 8">
    <name type="scientific">Powellomyces hirtus</name>
    <dbReference type="NCBI Taxonomy" id="109895"/>
    <lineage>
        <taxon>Eukaryota</taxon>
        <taxon>Fungi</taxon>
        <taxon>Fungi incertae sedis</taxon>
        <taxon>Chytridiomycota</taxon>
        <taxon>Chytridiomycota incertae sedis</taxon>
        <taxon>Chytridiomycetes</taxon>
        <taxon>Spizellomycetales</taxon>
        <taxon>Powellomycetaceae</taxon>
        <taxon>Powellomyces</taxon>
    </lineage>
</organism>
<sequence length="1012" mass="111985">MTQGSTAVTPAPSEPSQENEVHHEISSSKAISANAPATIQIYARVRPARANSKFPVDPDRYWYNAAEQDKPRIGFRIPKDQAAGMVNNQREAYDFRFDRIFDMTSGQEEVFDVVAKPVVLSVMDGYNGTIFAYGQTGSGKTFTITGGAERYADRGIIPRTLQFVFKEMQKRNNYHFEISVSYLEIYNEVAYDLLDSSREAKKLEDLPKVSLQEDDGGNIHLRNLSCVTAKDEEEALNLLFIGDTNRMIAETPSNPASSRSHCLFIVTIMGRREGEDTIRRSKLHLVDLAGSERVGRTGINGTLLKEAKYINLSLHYLEQVIIALHEKATGKRTHVPYRNSMMTSVLRDSLGGNCRTTMIATVAVEDPLIDESISTCRFAQRVALISNNAQLNEELDPRLLIARLKRENARLKTELAIARGEAGDHTGEELPDYEKERVKDAVNDYLGDSSADASLLFADGRKIQEAFRILKNMIGSGQTNGHDSAASTSRIITAEATGAPSSSSTVTVSDSAEIERLQRLIAHRDNEINILVEMVNKLRNGEEVDKKSMPLRSVSVPTNINAPDPRCNALSHGDSKAAGGSLGSMGSTARLAASVPQLTSEKAKAFEIFKQGYPSGAWIEGQKTFLKGKYGEAKALGEKANQLRTEIKSMKSTLAQSDAGDAELEAANVELRTKVAEYTARYKEAYQQLKELRLEIEHLQHLLEQARHRLTRDFEHWYINVYLATKEAEEQQQRETSTDDQTDARSTASTTSSTFNKPSEFDTSISFNATSRYDSAMELSDTSYVQSPRASTLRMPIQHPRSRTGSVDHLATEPHVSPAREVPILPKYVYPPNIHSGKDQSFHDPSAKNPGNPSSRPFSPRGASYDNLSSLSSQSYRQAPPGRSPSHEKVDRGMDLSAAIPPRTNAGDPEGFGRASPSRSYNPTYLQSRASFDDGARPGSAGLMSRPPGFGTQMGTPLRSHSRSSYHISDRPPSQSSLRTGGEPKHDKNVQDDVKEFYRIREDLMNRMGRGM</sequence>
<evidence type="ECO:0000256" key="2">
    <source>
        <dbReference type="ARBA" id="ARBA00022840"/>
    </source>
</evidence>
<dbReference type="InterPro" id="IPR001752">
    <property type="entry name" value="Kinesin_motor_dom"/>
</dbReference>
<proteinExistence type="inferred from homology"/>
<keyword evidence="3" id="KW-0505">Motor protein</keyword>
<dbReference type="InterPro" id="IPR027417">
    <property type="entry name" value="P-loop_NTPase"/>
</dbReference>
<dbReference type="SUPFAM" id="SSF52540">
    <property type="entry name" value="P-loop containing nucleoside triphosphate hydrolases"/>
    <property type="match status" value="1"/>
</dbReference>
<dbReference type="InterPro" id="IPR019821">
    <property type="entry name" value="Kinesin_motor_CS"/>
</dbReference>
<dbReference type="InterPro" id="IPR036961">
    <property type="entry name" value="Kinesin_motor_dom_sf"/>
</dbReference>
<dbReference type="PRINTS" id="PR00380">
    <property type="entry name" value="KINESINHEAVY"/>
</dbReference>
<dbReference type="SMART" id="SM00129">
    <property type="entry name" value="KISc"/>
    <property type="match status" value="1"/>
</dbReference>
<dbReference type="InterPro" id="IPR027640">
    <property type="entry name" value="Kinesin-like_fam"/>
</dbReference>
<dbReference type="Proteomes" id="UP000318582">
    <property type="component" value="Unassembled WGS sequence"/>
</dbReference>
<feature type="compositionally biased region" description="Basic and acidic residues" evidence="5">
    <location>
        <begin position="836"/>
        <end position="846"/>
    </location>
</feature>
<keyword evidence="2 3" id="KW-0067">ATP-binding</keyword>
<dbReference type="GO" id="GO:0005524">
    <property type="term" value="F:ATP binding"/>
    <property type="evidence" value="ECO:0007669"/>
    <property type="project" value="UniProtKB-UniRule"/>
</dbReference>
<accession>A0A507E1I2</accession>
<dbReference type="PROSITE" id="PS00411">
    <property type="entry name" value="KINESIN_MOTOR_1"/>
    <property type="match status" value="1"/>
</dbReference>
<evidence type="ECO:0000259" key="6">
    <source>
        <dbReference type="PROSITE" id="PS50067"/>
    </source>
</evidence>
<dbReference type="GO" id="GO:0003777">
    <property type="term" value="F:microtubule motor activity"/>
    <property type="evidence" value="ECO:0007669"/>
    <property type="project" value="InterPro"/>
</dbReference>
<feature type="compositionally biased region" description="Basic and acidic residues" evidence="5">
    <location>
        <begin position="728"/>
        <end position="737"/>
    </location>
</feature>
<dbReference type="EMBL" id="QEAQ01000049">
    <property type="protein sequence ID" value="TPX57666.1"/>
    <property type="molecule type" value="Genomic_DNA"/>
</dbReference>
<feature type="region of interest" description="Disordered" evidence="5">
    <location>
        <begin position="728"/>
        <end position="761"/>
    </location>
</feature>
<dbReference type="PROSITE" id="PS50067">
    <property type="entry name" value="KINESIN_MOTOR_2"/>
    <property type="match status" value="1"/>
</dbReference>
<feature type="compositionally biased region" description="Polar residues" evidence="5">
    <location>
        <begin position="963"/>
        <end position="979"/>
    </location>
</feature>
<reference evidence="7 8" key="1">
    <citation type="journal article" date="2019" name="Sci. Rep.">
        <title>Comparative genomics of chytrid fungi reveal insights into the obligate biotrophic and pathogenic lifestyle of Synchytrium endobioticum.</title>
        <authorList>
            <person name="van de Vossenberg B.T.L.H."/>
            <person name="Warris S."/>
            <person name="Nguyen H.D.T."/>
            <person name="van Gent-Pelzer M.P.E."/>
            <person name="Joly D.L."/>
            <person name="van de Geest H.C."/>
            <person name="Bonants P.J.M."/>
            <person name="Smith D.S."/>
            <person name="Levesque C.A."/>
            <person name="van der Lee T.A.J."/>
        </authorList>
    </citation>
    <scope>NUCLEOTIDE SEQUENCE [LARGE SCALE GENOMIC DNA]</scope>
    <source>
        <strain evidence="7 8">CBS 809.83</strain>
    </source>
</reference>
<dbReference type="PANTHER" id="PTHR47968:SF67">
    <property type="entry name" value="KINESIN MOTOR DOMAIN-CONTAINING PROTEIN"/>
    <property type="match status" value="1"/>
</dbReference>
<dbReference type="Pfam" id="PF23735">
    <property type="entry name" value="KIF9"/>
    <property type="match status" value="1"/>
</dbReference>
<feature type="coiled-coil region" evidence="4">
    <location>
        <begin position="633"/>
        <end position="709"/>
    </location>
</feature>
<feature type="binding site" evidence="3">
    <location>
        <begin position="134"/>
        <end position="141"/>
    </location>
    <ligand>
        <name>ATP</name>
        <dbReference type="ChEBI" id="CHEBI:30616"/>
    </ligand>
</feature>
<evidence type="ECO:0000256" key="4">
    <source>
        <dbReference type="SAM" id="Coils"/>
    </source>
</evidence>
<evidence type="ECO:0000313" key="8">
    <source>
        <dbReference type="Proteomes" id="UP000318582"/>
    </source>
</evidence>
<feature type="region of interest" description="Disordered" evidence="5">
    <location>
        <begin position="784"/>
        <end position="994"/>
    </location>
</feature>
<dbReference type="STRING" id="109895.A0A507E1I2"/>
<keyword evidence="4" id="KW-0175">Coiled coil</keyword>
<dbReference type="Gene3D" id="3.40.850.10">
    <property type="entry name" value="Kinesin motor domain"/>
    <property type="match status" value="1"/>
</dbReference>
<dbReference type="InterPro" id="IPR056524">
    <property type="entry name" value="KIF6/9_C"/>
</dbReference>
<dbReference type="GO" id="GO:0008017">
    <property type="term" value="F:microtubule binding"/>
    <property type="evidence" value="ECO:0007669"/>
    <property type="project" value="InterPro"/>
</dbReference>
<gene>
    <name evidence="7" type="ORF">PhCBS80983_g03680</name>
</gene>
<dbReference type="PANTHER" id="PTHR47968">
    <property type="entry name" value="CENTROMERE PROTEIN E"/>
    <property type="match status" value="1"/>
</dbReference>
<protein>
    <recommendedName>
        <fullName evidence="6">Kinesin motor domain-containing protein</fullName>
    </recommendedName>
</protein>
<evidence type="ECO:0000313" key="7">
    <source>
        <dbReference type="EMBL" id="TPX57666.1"/>
    </source>
</evidence>
<dbReference type="GO" id="GO:0007018">
    <property type="term" value="P:microtubule-based movement"/>
    <property type="evidence" value="ECO:0007669"/>
    <property type="project" value="InterPro"/>
</dbReference>
<feature type="compositionally biased region" description="Polar residues" evidence="5">
    <location>
        <begin position="1"/>
        <end position="18"/>
    </location>
</feature>
<dbReference type="Pfam" id="PF00225">
    <property type="entry name" value="Kinesin"/>
    <property type="match status" value="1"/>
</dbReference>
<feature type="compositionally biased region" description="Polar residues" evidence="5">
    <location>
        <begin position="917"/>
        <end position="930"/>
    </location>
</feature>
<keyword evidence="1 3" id="KW-0547">Nucleotide-binding</keyword>
<feature type="domain" description="Kinesin motor" evidence="6">
    <location>
        <begin position="38"/>
        <end position="385"/>
    </location>
</feature>
<evidence type="ECO:0000256" key="1">
    <source>
        <dbReference type="ARBA" id="ARBA00022741"/>
    </source>
</evidence>
<evidence type="ECO:0000256" key="3">
    <source>
        <dbReference type="PROSITE-ProRule" id="PRU00283"/>
    </source>
</evidence>
<feature type="compositionally biased region" description="Low complexity" evidence="5">
    <location>
        <begin position="744"/>
        <end position="754"/>
    </location>
</feature>
<evidence type="ECO:0000256" key="5">
    <source>
        <dbReference type="SAM" id="MobiDB-lite"/>
    </source>
</evidence>
<name>A0A507E1I2_9FUNG</name>
<dbReference type="AlphaFoldDB" id="A0A507E1I2"/>
<comment type="similarity">
    <text evidence="3">Belongs to the TRAFAC class myosin-kinesin ATPase superfamily. Kinesin family.</text>
</comment>
<feature type="compositionally biased region" description="Basic and acidic residues" evidence="5">
    <location>
        <begin position="982"/>
        <end position="994"/>
    </location>
</feature>
<feature type="region of interest" description="Disordered" evidence="5">
    <location>
        <begin position="1"/>
        <end position="29"/>
    </location>
</feature>
<comment type="caution">
    <text evidence="7">The sequence shown here is derived from an EMBL/GenBank/DDBJ whole genome shotgun (WGS) entry which is preliminary data.</text>
</comment>
<feature type="compositionally biased region" description="Basic and acidic residues" evidence="5">
    <location>
        <begin position="885"/>
        <end position="894"/>
    </location>
</feature>